<feature type="domain" description="Clp R" evidence="14">
    <location>
        <begin position="3"/>
        <end position="146"/>
    </location>
</feature>
<dbReference type="InterPro" id="IPR028299">
    <property type="entry name" value="ClpA/B_CS2"/>
</dbReference>
<protein>
    <recommendedName>
        <fullName evidence="3 13">Chaperone protein ClpB</fullName>
    </recommendedName>
</protein>
<reference evidence="15 16" key="1">
    <citation type="submission" date="2022-10" db="EMBL/GenBank/DDBJ databases">
        <title>Defluviimonas sp. CAU 1641 isolated from mud.</title>
        <authorList>
            <person name="Kim W."/>
        </authorList>
    </citation>
    <scope>NUCLEOTIDE SEQUENCE [LARGE SCALE GENOMIC DNA]</scope>
    <source>
        <strain evidence="15 16">CAU 1641</strain>
    </source>
</reference>
<evidence type="ECO:0000256" key="8">
    <source>
        <dbReference type="ARBA" id="ARBA00023186"/>
    </source>
</evidence>
<dbReference type="InterPro" id="IPR003593">
    <property type="entry name" value="AAA+_ATPase"/>
</dbReference>
<keyword evidence="5 12" id="KW-0547">Nucleotide-binding</keyword>
<name>A0ABT3J329_9RHOB</name>
<dbReference type="InterPro" id="IPR001270">
    <property type="entry name" value="ClpA/B"/>
</dbReference>
<dbReference type="SMART" id="SM01086">
    <property type="entry name" value="ClpB_D2-small"/>
    <property type="match status" value="1"/>
</dbReference>
<evidence type="ECO:0000256" key="7">
    <source>
        <dbReference type="ARBA" id="ARBA00023054"/>
    </source>
</evidence>
<accession>A0ABT3J329</accession>
<keyword evidence="8 12" id="KW-0143">Chaperone</keyword>
<sequence>MNMEKFTERSRGFLQAAQTIAMREGHQRVMPEHLLKALMDDDQGLSANLIKRAGGEPKRVAEAVDAIIAKTPKVSGGDGQVYVDTSLVRVLDEAEKIAKKAGDSFVPVERVLMALAMVNTKAKDALDAGAVTAQALNAAINDIRKGRTADSASAEEGYEALKKYARDLTEAAEQGKIDPIIGRDEEIRRAMQVLSRRTKNNPVLIGDPGVGKTAIAEGLALRIVDGDVPESLKNKRLMALDMGALIAGAKYRGEFEERLKAVLKEIEAAAGEAILFIDEMHTLVGAGKSDGAMDAANLIKPALARGELHCIGATTLDEYRKYVEKDAALARRFQPVLVDEPTVEDTVSILRGIKEKYELHHGVRISDSALVAAATLSQRYITDRFLPDKAIDLVDEAASRLRMEVDSKPEELDALDREILQKQIEAEALKKEDDTASKDRLERLEKELSDLQQRSAEMTAKWQAERDKLESARGLKEQLDRARIELDHAKREGNLARAGELSYGVIPQLEKQLAEAEDRDDALMVEEAVRPEQIAEVVERWTGIPTSKMLEGEREKLLKMEEELGRRVVGQHRAVEAVSKAVRRARAGLQDENRPLGSFLFLGPTGVGKTELTKALAEYLFDDEHAMVRIDMSEFMEKHSVARLIGAPPGYVGYDEGGVLTEAVRRRPYQVILFDEVEKAHPDVFNVLLQVLDDGVLTDGQGHHVDFKQTLIVLTSNLGSQALSQLPDGADAAQAKRDVMDAVRAHFRPEFLNRLDDQIIFDRLTRGDMGGIVEIQLRRLEKRLAQRKIALDLDEAAKVWLAEEGYDPVFGARPLKRVIQRHLQDPLAEMLLAGDVKDGDTVHVSAGTEGLIVGERVSKSTRPRPEDAVLH</sequence>
<dbReference type="Proteomes" id="UP001207582">
    <property type="component" value="Unassembled WGS sequence"/>
</dbReference>
<dbReference type="Pfam" id="PF17871">
    <property type="entry name" value="AAA_lid_9"/>
    <property type="match status" value="1"/>
</dbReference>
<dbReference type="PANTHER" id="PTHR11638:SF18">
    <property type="entry name" value="HEAT SHOCK PROTEIN 104"/>
    <property type="match status" value="1"/>
</dbReference>
<dbReference type="PROSITE" id="PS00871">
    <property type="entry name" value="CLPAB_2"/>
    <property type="match status" value="1"/>
</dbReference>
<evidence type="ECO:0000259" key="14">
    <source>
        <dbReference type="PROSITE" id="PS51903"/>
    </source>
</evidence>
<comment type="subunit">
    <text evidence="13">Homohexamer; The oligomerization is ATP-dependent.</text>
</comment>
<evidence type="ECO:0000256" key="4">
    <source>
        <dbReference type="ARBA" id="ARBA00022737"/>
    </source>
</evidence>
<comment type="function">
    <text evidence="9">Part of a stress-induced multi-chaperone system, it is involved in the recovery of the cell from heat-induced damage, in cooperation with DnaK, DnaJ and GrpE. Acts before DnaK, in the processing of protein aggregates. Protein binding stimulates the ATPase activity; ATP hydrolysis unfolds the denatured protein aggregates, which probably helps expose new hydrophobic binding sites on the surface of ClpB-bound aggregates, contributing to the solubilization and refolding of denatured protein aggregates by DnaK.</text>
</comment>
<evidence type="ECO:0000256" key="12">
    <source>
        <dbReference type="RuleBase" id="RU004432"/>
    </source>
</evidence>
<keyword evidence="16" id="KW-1185">Reference proteome</keyword>
<feature type="coiled-coil region" evidence="13">
    <location>
        <begin position="412"/>
        <end position="526"/>
    </location>
</feature>
<keyword evidence="13" id="KW-0346">Stress response</keyword>
<dbReference type="CDD" id="cd00009">
    <property type="entry name" value="AAA"/>
    <property type="match status" value="1"/>
</dbReference>
<dbReference type="SUPFAM" id="SSF52540">
    <property type="entry name" value="P-loop containing nucleoside triphosphate hydrolases"/>
    <property type="match status" value="2"/>
</dbReference>
<dbReference type="Gene3D" id="3.40.50.300">
    <property type="entry name" value="P-loop containing nucleotide triphosphate hydrolases"/>
    <property type="match status" value="3"/>
</dbReference>
<comment type="caution">
    <text evidence="15">The sequence shown here is derived from an EMBL/GenBank/DDBJ whole genome shotgun (WGS) entry which is preliminary data.</text>
</comment>
<evidence type="ECO:0000256" key="3">
    <source>
        <dbReference type="ARBA" id="ARBA00017574"/>
    </source>
</evidence>
<dbReference type="Pfam" id="PF10431">
    <property type="entry name" value="ClpB_D2-small"/>
    <property type="match status" value="1"/>
</dbReference>
<dbReference type="InterPro" id="IPR041546">
    <property type="entry name" value="ClpA/ClpB_AAA_lid"/>
</dbReference>
<dbReference type="PROSITE" id="PS51903">
    <property type="entry name" value="CLP_R"/>
    <property type="match status" value="1"/>
</dbReference>
<dbReference type="RefSeq" id="WP_264771962.1">
    <property type="nucleotide sequence ID" value="NZ_JAPDOG010000008.1"/>
</dbReference>
<dbReference type="EMBL" id="JAPDOG010000008">
    <property type="protein sequence ID" value="MCW3782093.1"/>
    <property type="molecule type" value="Genomic_DNA"/>
</dbReference>
<evidence type="ECO:0000256" key="6">
    <source>
        <dbReference type="ARBA" id="ARBA00022840"/>
    </source>
</evidence>
<dbReference type="InterPro" id="IPR003959">
    <property type="entry name" value="ATPase_AAA_core"/>
</dbReference>
<dbReference type="InterPro" id="IPR018368">
    <property type="entry name" value="ClpA/B_CS1"/>
</dbReference>
<dbReference type="SMART" id="SM00382">
    <property type="entry name" value="AAA"/>
    <property type="match status" value="2"/>
</dbReference>
<dbReference type="NCBIfam" id="TIGR03346">
    <property type="entry name" value="chaperone_ClpB"/>
    <property type="match status" value="1"/>
</dbReference>
<evidence type="ECO:0000256" key="1">
    <source>
        <dbReference type="ARBA" id="ARBA00004496"/>
    </source>
</evidence>
<dbReference type="Pfam" id="PF07724">
    <property type="entry name" value="AAA_2"/>
    <property type="match status" value="1"/>
</dbReference>
<comment type="similarity">
    <text evidence="2 12">Belongs to the ClpA/ClpB family.</text>
</comment>
<evidence type="ECO:0000256" key="2">
    <source>
        <dbReference type="ARBA" id="ARBA00008675"/>
    </source>
</evidence>
<proteinExistence type="inferred from homology"/>
<dbReference type="Pfam" id="PF02861">
    <property type="entry name" value="Clp_N"/>
    <property type="match status" value="1"/>
</dbReference>
<keyword evidence="13" id="KW-0963">Cytoplasm</keyword>
<evidence type="ECO:0000256" key="10">
    <source>
        <dbReference type="ARBA" id="ARBA00026057"/>
    </source>
</evidence>
<evidence type="ECO:0000256" key="9">
    <source>
        <dbReference type="ARBA" id="ARBA00025613"/>
    </source>
</evidence>
<dbReference type="InterPro" id="IPR004176">
    <property type="entry name" value="Clp_R_N"/>
</dbReference>
<dbReference type="InterPro" id="IPR017730">
    <property type="entry name" value="Chaperonin_ClpB"/>
</dbReference>
<comment type="subcellular location">
    <subcellularLocation>
        <location evidence="1 13">Cytoplasm</location>
    </subcellularLocation>
</comment>
<dbReference type="Gene3D" id="1.10.1780.10">
    <property type="entry name" value="Clp, N-terminal domain"/>
    <property type="match status" value="1"/>
</dbReference>
<dbReference type="Gene3D" id="1.10.8.60">
    <property type="match status" value="1"/>
</dbReference>
<gene>
    <name evidence="13 15" type="primary">clpB</name>
    <name evidence="15" type="ORF">OM960_10840</name>
</gene>
<evidence type="ECO:0000256" key="13">
    <source>
        <dbReference type="RuleBase" id="RU362034"/>
    </source>
</evidence>
<keyword evidence="6 12" id="KW-0067">ATP-binding</keyword>
<dbReference type="Pfam" id="PF00004">
    <property type="entry name" value="AAA"/>
    <property type="match status" value="1"/>
</dbReference>
<dbReference type="PRINTS" id="PR00300">
    <property type="entry name" value="CLPPROTEASEA"/>
</dbReference>
<dbReference type="SUPFAM" id="SSF81923">
    <property type="entry name" value="Double Clp-N motif"/>
    <property type="match status" value="1"/>
</dbReference>
<evidence type="ECO:0000313" key="16">
    <source>
        <dbReference type="Proteomes" id="UP001207582"/>
    </source>
</evidence>
<evidence type="ECO:0000256" key="11">
    <source>
        <dbReference type="PROSITE-ProRule" id="PRU01251"/>
    </source>
</evidence>
<evidence type="ECO:0000313" key="15">
    <source>
        <dbReference type="EMBL" id="MCW3782093.1"/>
    </source>
</evidence>
<keyword evidence="4 11" id="KW-0677">Repeat</keyword>
<dbReference type="InterPro" id="IPR036628">
    <property type="entry name" value="Clp_N_dom_sf"/>
</dbReference>
<organism evidence="15 16">
    <name type="scientific">Defluviimonas salinarum</name>
    <dbReference type="NCBI Taxonomy" id="2992147"/>
    <lineage>
        <taxon>Bacteria</taxon>
        <taxon>Pseudomonadati</taxon>
        <taxon>Pseudomonadota</taxon>
        <taxon>Alphaproteobacteria</taxon>
        <taxon>Rhodobacterales</taxon>
        <taxon>Paracoccaceae</taxon>
        <taxon>Albidovulum</taxon>
    </lineage>
</organism>
<evidence type="ECO:0000256" key="5">
    <source>
        <dbReference type="ARBA" id="ARBA00022741"/>
    </source>
</evidence>
<dbReference type="InterPro" id="IPR027417">
    <property type="entry name" value="P-loop_NTPase"/>
</dbReference>
<dbReference type="PROSITE" id="PS00870">
    <property type="entry name" value="CLPAB_1"/>
    <property type="match status" value="1"/>
</dbReference>
<comment type="subunit">
    <text evidence="10">Homohexamer. The oligomerization is ATP-dependent.</text>
</comment>
<dbReference type="InterPro" id="IPR050130">
    <property type="entry name" value="ClpA_ClpB"/>
</dbReference>
<dbReference type="PANTHER" id="PTHR11638">
    <property type="entry name" value="ATP-DEPENDENT CLP PROTEASE"/>
    <property type="match status" value="1"/>
</dbReference>
<keyword evidence="7 13" id="KW-0175">Coiled coil</keyword>
<dbReference type="CDD" id="cd19499">
    <property type="entry name" value="RecA-like_ClpB_Hsp104-like"/>
    <property type="match status" value="1"/>
</dbReference>
<dbReference type="InterPro" id="IPR019489">
    <property type="entry name" value="Clp_ATPase_C"/>
</dbReference>